<dbReference type="EMBL" id="BLAL01000176">
    <property type="protein sequence ID" value="GES88211.1"/>
    <property type="molecule type" value="Genomic_DNA"/>
</dbReference>
<accession>A0A8H3LKH3</accession>
<reference evidence="1" key="1">
    <citation type="submission" date="2019-10" db="EMBL/GenBank/DDBJ databases">
        <title>Conservation and host-specific expression of non-tandemly repeated heterogenous ribosome RNA gene in arbuscular mycorrhizal fungi.</title>
        <authorList>
            <person name="Maeda T."/>
            <person name="Kobayashi Y."/>
            <person name="Nakagawa T."/>
            <person name="Ezawa T."/>
            <person name="Yamaguchi K."/>
            <person name="Bino T."/>
            <person name="Nishimoto Y."/>
            <person name="Shigenobu S."/>
            <person name="Kawaguchi M."/>
        </authorList>
    </citation>
    <scope>NUCLEOTIDE SEQUENCE</scope>
    <source>
        <strain evidence="1">HR1</strain>
    </source>
</reference>
<dbReference type="AlphaFoldDB" id="A0A8H3LKH3"/>
<evidence type="ECO:0000313" key="2">
    <source>
        <dbReference type="Proteomes" id="UP000615446"/>
    </source>
</evidence>
<name>A0A8H3LKH3_9GLOM</name>
<proteinExistence type="predicted"/>
<protein>
    <submittedName>
        <fullName evidence="1">Uncharacterized protein</fullName>
    </submittedName>
</protein>
<comment type="caution">
    <text evidence="1">The sequence shown here is derived from an EMBL/GenBank/DDBJ whole genome shotgun (WGS) entry which is preliminary data.</text>
</comment>
<gene>
    <name evidence="1" type="ORF">RCL2_001517800</name>
</gene>
<sequence>MYKYFTILGDKRIETPSLQIYNALSSKFLEFEAEWNIVKMNRNVILKFLGCFPLYLSAPYKGCDMCHQENV</sequence>
<evidence type="ECO:0000313" key="1">
    <source>
        <dbReference type="EMBL" id="GES88211.1"/>
    </source>
</evidence>
<organism evidence="1 2">
    <name type="scientific">Rhizophagus clarus</name>
    <dbReference type="NCBI Taxonomy" id="94130"/>
    <lineage>
        <taxon>Eukaryota</taxon>
        <taxon>Fungi</taxon>
        <taxon>Fungi incertae sedis</taxon>
        <taxon>Mucoromycota</taxon>
        <taxon>Glomeromycotina</taxon>
        <taxon>Glomeromycetes</taxon>
        <taxon>Glomerales</taxon>
        <taxon>Glomeraceae</taxon>
        <taxon>Rhizophagus</taxon>
    </lineage>
</organism>
<dbReference type="Proteomes" id="UP000615446">
    <property type="component" value="Unassembled WGS sequence"/>
</dbReference>